<sequence length="371" mass="39380">MSLNPLLTGVRVLDLSRLLPGPFCSLYLAQLGAEVIKIEEPNGGDYARALSADLFDIVNRGKKSVTLDLRKPADRDAFLELAKTADVVLESFRPGVMDKLGCGFEAVRAVNPRIVFAALTGYGHTGPYRERAGHDMNYRGYAGELDQVGATGQAPAPGNCQVADLAGGALTCLAGILAALLGTRASGVGTFVDAAMLDGTMALQVIALSTVRQMGQSQPRGEDFLTGAMPNYAVYECADGKHLAVGALEPKFFHEVVRAVNRPDLLKLPMAAGPKGQPLRQALVELFKSKSRDEWERELAHLDTCVSGVLTPAEALQNEQVKARGLVEMQNGKPVFGFPVKFSHACTHTGTSPKLGADNAAVLPARKGVTA</sequence>
<dbReference type="SUPFAM" id="SSF89796">
    <property type="entry name" value="CoA-transferase family III (CaiB/BaiF)"/>
    <property type="match status" value="1"/>
</dbReference>
<dbReference type="InterPro" id="IPR003673">
    <property type="entry name" value="CoA-Trfase_fam_III"/>
</dbReference>
<dbReference type="InterPro" id="IPR044855">
    <property type="entry name" value="CoA-Trfase_III_dom3_sf"/>
</dbReference>
<proteinExistence type="predicted"/>
<dbReference type="Gene3D" id="3.40.50.10540">
    <property type="entry name" value="Crotonobetainyl-coa:carnitine coa-transferase, domain 1"/>
    <property type="match status" value="1"/>
</dbReference>
<dbReference type="Gene3D" id="3.30.1540.10">
    <property type="entry name" value="formyl-coa transferase, domain 3"/>
    <property type="match status" value="1"/>
</dbReference>
<dbReference type="InterPro" id="IPR023606">
    <property type="entry name" value="CoA-Trfase_III_dom_1_sf"/>
</dbReference>
<name>A0A4R7P6A2_9GAMM</name>
<gene>
    <name evidence="1" type="ORF">DFR24_3171</name>
</gene>
<dbReference type="Pfam" id="PF02515">
    <property type="entry name" value="CoA_transf_3"/>
    <property type="match status" value="1"/>
</dbReference>
<dbReference type="RefSeq" id="WP_133882314.1">
    <property type="nucleotide sequence ID" value="NZ_MWIN01000018.1"/>
</dbReference>
<dbReference type="GO" id="GO:0016740">
    <property type="term" value="F:transferase activity"/>
    <property type="evidence" value="ECO:0007669"/>
    <property type="project" value="UniProtKB-KW"/>
</dbReference>
<accession>A0A4R7P6A2</accession>
<keyword evidence="2" id="KW-1185">Reference proteome</keyword>
<dbReference type="AlphaFoldDB" id="A0A4R7P6A2"/>
<dbReference type="OrthoDB" id="9058532at2"/>
<organism evidence="1 2">
    <name type="scientific">Panacagrimonas perspica</name>
    <dbReference type="NCBI Taxonomy" id="381431"/>
    <lineage>
        <taxon>Bacteria</taxon>
        <taxon>Pseudomonadati</taxon>
        <taxon>Pseudomonadota</taxon>
        <taxon>Gammaproteobacteria</taxon>
        <taxon>Nevskiales</taxon>
        <taxon>Nevskiaceae</taxon>
        <taxon>Panacagrimonas</taxon>
    </lineage>
</organism>
<dbReference type="EMBL" id="SOBT01000009">
    <property type="protein sequence ID" value="TDU28791.1"/>
    <property type="molecule type" value="Genomic_DNA"/>
</dbReference>
<comment type="caution">
    <text evidence="1">The sequence shown here is derived from an EMBL/GenBank/DDBJ whole genome shotgun (WGS) entry which is preliminary data.</text>
</comment>
<reference evidence="1 2" key="1">
    <citation type="submission" date="2019-03" db="EMBL/GenBank/DDBJ databases">
        <title>Genomic Encyclopedia of Type Strains, Phase IV (KMG-IV): sequencing the most valuable type-strain genomes for metagenomic binning, comparative biology and taxonomic classification.</title>
        <authorList>
            <person name="Goeker M."/>
        </authorList>
    </citation>
    <scope>NUCLEOTIDE SEQUENCE [LARGE SCALE GENOMIC DNA]</scope>
    <source>
        <strain evidence="1 2">DSM 26377</strain>
    </source>
</reference>
<evidence type="ECO:0000313" key="2">
    <source>
        <dbReference type="Proteomes" id="UP000295341"/>
    </source>
</evidence>
<dbReference type="Proteomes" id="UP000295341">
    <property type="component" value="Unassembled WGS sequence"/>
</dbReference>
<protein>
    <submittedName>
        <fullName evidence="1">Crotonobetainyl-CoA:carnitine CoA-transferase CaiB-like acyl-CoA transferase</fullName>
    </submittedName>
</protein>
<evidence type="ECO:0000313" key="1">
    <source>
        <dbReference type="EMBL" id="TDU28791.1"/>
    </source>
</evidence>
<dbReference type="PANTHER" id="PTHR48228">
    <property type="entry name" value="SUCCINYL-COA--D-CITRAMALATE COA-TRANSFERASE"/>
    <property type="match status" value="1"/>
</dbReference>
<keyword evidence="1" id="KW-0808">Transferase</keyword>
<dbReference type="InterPro" id="IPR050509">
    <property type="entry name" value="CoA-transferase_III"/>
</dbReference>
<dbReference type="PANTHER" id="PTHR48228:SF5">
    <property type="entry name" value="ALPHA-METHYLACYL-COA RACEMASE"/>
    <property type="match status" value="1"/>
</dbReference>